<dbReference type="OrthoDB" id="9815411at2"/>
<dbReference type="KEGG" id="paro:CUV01_08520"/>
<evidence type="ECO:0000256" key="6">
    <source>
        <dbReference type="ARBA" id="ARBA00023136"/>
    </source>
</evidence>
<evidence type="ECO:0000313" key="9">
    <source>
        <dbReference type="Proteomes" id="UP000233742"/>
    </source>
</evidence>
<keyword evidence="9" id="KW-1185">Reference proteome</keyword>
<feature type="transmembrane region" description="Helical" evidence="7">
    <location>
        <begin position="60"/>
        <end position="80"/>
    </location>
</feature>
<evidence type="ECO:0000256" key="1">
    <source>
        <dbReference type="ARBA" id="ARBA00004651"/>
    </source>
</evidence>
<evidence type="ECO:0000256" key="7">
    <source>
        <dbReference type="SAM" id="Phobius"/>
    </source>
</evidence>
<comment type="subcellular location">
    <subcellularLocation>
        <location evidence="1">Cell membrane</location>
        <topology evidence="1">Multi-pass membrane protein</topology>
    </subcellularLocation>
</comment>
<evidence type="ECO:0000313" key="8">
    <source>
        <dbReference type="EMBL" id="AUH33428.1"/>
    </source>
</evidence>
<dbReference type="EMBL" id="CP025408">
    <property type="protein sequence ID" value="AUH33428.1"/>
    <property type="molecule type" value="Genomic_DNA"/>
</dbReference>
<keyword evidence="5 7" id="KW-1133">Transmembrane helix</keyword>
<dbReference type="PANTHER" id="PTHR33884:SF3">
    <property type="entry name" value="UPF0410 PROTEIN YMGE"/>
    <property type="match status" value="1"/>
</dbReference>
<gene>
    <name evidence="8" type="ORF">CUV01_08520</name>
</gene>
<protein>
    <submittedName>
        <fullName evidence="8">GlsB/YeaQ/YmgE family stress response membrane protein</fullName>
    </submittedName>
</protein>
<dbReference type="InterPro" id="IPR007341">
    <property type="entry name" value="Transgly_assoc"/>
</dbReference>
<sequence length="84" mass="9094">MEGFGWILTIILGAIAGWIAERVMKGEHSLVMNIILGIVGALVGNWLFRLLFDTTAGGVFGQLIVAVIGACILIWLGRLLRSRT</sequence>
<name>A0A2K9EEP1_9RHOB</name>
<evidence type="ECO:0000256" key="3">
    <source>
        <dbReference type="ARBA" id="ARBA00022475"/>
    </source>
</evidence>
<organism evidence="8 9">
    <name type="scientific">Paracoccus tegillarcae</name>
    <dbReference type="NCBI Taxonomy" id="1529068"/>
    <lineage>
        <taxon>Bacteria</taxon>
        <taxon>Pseudomonadati</taxon>
        <taxon>Pseudomonadota</taxon>
        <taxon>Alphaproteobacteria</taxon>
        <taxon>Rhodobacterales</taxon>
        <taxon>Paracoccaceae</taxon>
        <taxon>Paracoccus</taxon>
    </lineage>
</organism>
<keyword evidence="6 7" id="KW-0472">Membrane</keyword>
<dbReference type="RefSeq" id="WP_101460098.1">
    <property type="nucleotide sequence ID" value="NZ_CP025408.1"/>
</dbReference>
<evidence type="ECO:0000256" key="4">
    <source>
        <dbReference type="ARBA" id="ARBA00022692"/>
    </source>
</evidence>
<keyword evidence="3" id="KW-1003">Cell membrane</keyword>
<keyword evidence="4 7" id="KW-0812">Transmembrane</keyword>
<evidence type="ECO:0000256" key="5">
    <source>
        <dbReference type="ARBA" id="ARBA00022989"/>
    </source>
</evidence>
<evidence type="ECO:0000256" key="2">
    <source>
        <dbReference type="ARBA" id="ARBA00011006"/>
    </source>
</evidence>
<feature type="transmembrane region" description="Helical" evidence="7">
    <location>
        <begin position="30"/>
        <end position="48"/>
    </location>
</feature>
<proteinExistence type="inferred from homology"/>
<dbReference type="Pfam" id="PF04226">
    <property type="entry name" value="Transgly_assoc"/>
    <property type="match status" value="1"/>
</dbReference>
<feature type="transmembrane region" description="Helical" evidence="7">
    <location>
        <begin position="6"/>
        <end position="23"/>
    </location>
</feature>
<dbReference type="Proteomes" id="UP000233742">
    <property type="component" value="Chromosome"/>
</dbReference>
<comment type="similarity">
    <text evidence="2">Belongs to the UPF0410 family.</text>
</comment>
<dbReference type="PANTHER" id="PTHR33884">
    <property type="entry name" value="UPF0410 PROTEIN YMGE"/>
    <property type="match status" value="1"/>
</dbReference>
<reference evidence="8 9" key="1">
    <citation type="submission" date="2017-12" db="EMBL/GenBank/DDBJ databases">
        <authorList>
            <person name="Hurst M.R.H."/>
        </authorList>
    </citation>
    <scope>NUCLEOTIDE SEQUENCE [LARGE SCALE GENOMIC DNA]</scope>
    <source>
        <strain evidence="8 9">BM15</strain>
    </source>
</reference>
<accession>A0A2K9EEP1</accession>
<dbReference type="GO" id="GO:0005886">
    <property type="term" value="C:plasma membrane"/>
    <property type="evidence" value="ECO:0007669"/>
    <property type="project" value="UniProtKB-SubCell"/>
</dbReference>
<dbReference type="AlphaFoldDB" id="A0A2K9EEP1"/>